<protein>
    <submittedName>
        <fullName evidence="1">Uncharacterized protein</fullName>
    </submittedName>
</protein>
<evidence type="ECO:0000313" key="2">
    <source>
        <dbReference type="Proteomes" id="UP000499080"/>
    </source>
</evidence>
<dbReference type="EMBL" id="BGPR01000365">
    <property type="protein sequence ID" value="GBM15895.1"/>
    <property type="molecule type" value="Genomic_DNA"/>
</dbReference>
<reference evidence="1 2" key="1">
    <citation type="journal article" date="2019" name="Sci. Rep.">
        <title>Orb-weaving spider Araneus ventricosus genome elucidates the spidroin gene catalogue.</title>
        <authorList>
            <person name="Kono N."/>
            <person name="Nakamura H."/>
            <person name="Ohtoshi R."/>
            <person name="Moran D.A.P."/>
            <person name="Shinohara A."/>
            <person name="Yoshida Y."/>
            <person name="Fujiwara M."/>
            <person name="Mori M."/>
            <person name="Tomita M."/>
            <person name="Arakawa K."/>
        </authorList>
    </citation>
    <scope>NUCLEOTIDE SEQUENCE [LARGE SCALE GENOMIC DNA]</scope>
</reference>
<accession>A0A4Y2DJX1</accession>
<dbReference type="Proteomes" id="UP000499080">
    <property type="component" value="Unassembled WGS sequence"/>
</dbReference>
<gene>
    <name evidence="1" type="ORF">AVEN_258438_1</name>
</gene>
<sequence>MVISGAGVQEGTRREINDACDARQAERDAPRLCDAGHQVKVGLLSPRWMDNNPSVTQIGERGIRRNPPAARKPNRLFRLDLQFSQHGGGGLVFSVARCRQGGRGTLKSN</sequence>
<proteinExistence type="predicted"/>
<name>A0A4Y2DJX1_ARAVE</name>
<evidence type="ECO:0000313" key="1">
    <source>
        <dbReference type="EMBL" id="GBM15895.1"/>
    </source>
</evidence>
<keyword evidence="2" id="KW-1185">Reference proteome</keyword>
<comment type="caution">
    <text evidence="1">The sequence shown here is derived from an EMBL/GenBank/DDBJ whole genome shotgun (WGS) entry which is preliminary data.</text>
</comment>
<dbReference type="OrthoDB" id="10578838at2759"/>
<dbReference type="AlphaFoldDB" id="A0A4Y2DJX1"/>
<organism evidence="1 2">
    <name type="scientific">Araneus ventricosus</name>
    <name type="common">Orbweaver spider</name>
    <name type="synonym">Epeira ventricosa</name>
    <dbReference type="NCBI Taxonomy" id="182803"/>
    <lineage>
        <taxon>Eukaryota</taxon>
        <taxon>Metazoa</taxon>
        <taxon>Ecdysozoa</taxon>
        <taxon>Arthropoda</taxon>
        <taxon>Chelicerata</taxon>
        <taxon>Arachnida</taxon>
        <taxon>Araneae</taxon>
        <taxon>Araneomorphae</taxon>
        <taxon>Entelegynae</taxon>
        <taxon>Araneoidea</taxon>
        <taxon>Araneidae</taxon>
        <taxon>Araneus</taxon>
    </lineage>
</organism>